<evidence type="ECO:0000313" key="6">
    <source>
        <dbReference type="EMBL" id="KAA8576772.1"/>
    </source>
</evidence>
<keyword evidence="7" id="KW-1185">Reference proteome</keyword>
<comment type="caution">
    <text evidence="6">The sequence shown here is derived from an EMBL/GenBank/DDBJ whole genome shotgun (WGS) entry which is preliminary data.</text>
</comment>
<proteinExistence type="predicted"/>
<feature type="transmembrane region" description="Helical" evidence="5">
    <location>
        <begin position="103"/>
        <end position="123"/>
    </location>
</feature>
<dbReference type="InterPro" id="IPR007568">
    <property type="entry name" value="RTA1"/>
</dbReference>
<dbReference type="GO" id="GO:0016020">
    <property type="term" value="C:membrane"/>
    <property type="evidence" value="ECO:0007669"/>
    <property type="project" value="UniProtKB-SubCell"/>
</dbReference>
<evidence type="ECO:0000256" key="2">
    <source>
        <dbReference type="ARBA" id="ARBA00022692"/>
    </source>
</evidence>
<feature type="transmembrane region" description="Helical" evidence="5">
    <location>
        <begin position="227"/>
        <end position="247"/>
    </location>
</feature>
<evidence type="ECO:0000256" key="3">
    <source>
        <dbReference type="ARBA" id="ARBA00022989"/>
    </source>
</evidence>
<sequence length="332" mass="37126">MLSNNYLCLHQPHNVNKVGKGGNHVDGTVMLSLKLSGLSIRRSVPANIFHIQVFTMTNSCAALDTPHTQWSFCPNVGAAYFFAILFALTTVTHLVQAIYHRKIYCWVIVASGIAQTLAYIFRIRSIQNPASFENYAAWFILILIAPLFTNAFAYMVMGRMVWNYTTEAKIWKISAWRFGLYFVILDIVAFLVQIFGAASASSDDASTDEVLQEYSQGLTSSIPNHEAFQYALDSVPMFFALILLNVLHPGRIMTDPESDIPGRRERKGEAFKTKNAEGGRWWKCERLLKPGADGSHVTSGNTTIRRGLRLIQELWDGSDCDNVQIEVGISSS</sequence>
<evidence type="ECO:0000313" key="7">
    <source>
        <dbReference type="Proteomes" id="UP000322873"/>
    </source>
</evidence>
<dbReference type="AlphaFoldDB" id="A0A5M9K9J9"/>
<keyword evidence="4 5" id="KW-0472">Membrane</keyword>
<gene>
    <name evidence="6" type="ORF">EYC84_006832</name>
</gene>
<keyword evidence="3 5" id="KW-1133">Transmembrane helix</keyword>
<dbReference type="EMBL" id="VICG01000001">
    <property type="protein sequence ID" value="KAA8576772.1"/>
    <property type="molecule type" value="Genomic_DNA"/>
</dbReference>
<evidence type="ECO:0000256" key="5">
    <source>
        <dbReference type="SAM" id="Phobius"/>
    </source>
</evidence>
<feature type="transmembrane region" description="Helical" evidence="5">
    <location>
        <begin position="178"/>
        <end position="198"/>
    </location>
</feature>
<name>A0A5M9K9J9_MONFR</name>
<reference evidence="6 7" key="1">
    <citation type="submission" date="2019-06" db="EMBL/GenBank/DDBJ databases">
        <title>Genome Sequence of the Brown Rot Fungal Pathogen Monilinia fructicola.</title>
        <authorList>
            <person name="De Miccolis Angelini R.M."/>
            <person name="Landi L."/>
            <person name="Abate D."/>
            <person name="Pollastro S."/>
            <person name="Romanazzi G."/>
            <person name="Faretra F."/>
        </authorList>
    </citation>
    <scope>NUCLEOTIDE SEQUENCE [LARGE SCALE GENOMIC DNA]</scope>
    <source>
        <strain evidence="6 7">Mfrc123</strain>
    </source>
</reference>
<comment type="subcellular location">
    <subcellularLocation>
        <location evidence="1">Membrane</location>
        <topology evidence="1">Multi-pass membrane protein</topology>
    </subcellularLocation>
</comment>
<dbReference type="Proteomes" id="UP000322873">
    <property type="component" value="Unassembled WGS sequence"/>
</dbReference>
<dbReference type="Pfam" id="PF04479">
    <property type="entry name" value="RTA1"/>
    <property type="match status" value="2"/>
</dbReference>
<organism evidence="6 7">
    <name type="scientific">Monilinia fructicola</name>
    <name type="common">Brown rot fungus</name>
    <name type="synonym">Ciboria fructicola</name>
    <dbReference type="NCBI Taxonomy" id="38448"/>
    <lineage>
        <taxon>Eukaryota</taxon>
        <taxon>Fungi</taxon>
        <taxon>Dikarya</taxon>
        <taxon>Ascomycota</taxon>
        <taxon>Pezizomycotina</taxon>
        <taxon>Leotiomycetes</taxon>
        <taxon>Helotiales</taxon>
        <taxon>Sclerotiniaceae</taxon>
        <taxon>Monilinia</taxon>
    </lineage>
</organism>
<dbReference type="VEuPathDB" id="FungiDB:MFRU_014g01200"/>
<feature type="transmembrane region" description="Helical" evidence="5">
    <location>
        <begin position="78"/>
        <end position="96"/>
    </location>
</feature>
<dbReference type="PANTHER" id="PTHR31465:SF15">
    <property type="entry name" value="LIPID TRANSPORTER ATNI-RELATED"/>
    <property type="match status" value="1"/>
</dbReference>
<evidence type="ECO:0000256" key="1">
    <source>
        <dbReference type="ARBA" id="ARBA00004141"/>
    </source>
</evidence>
<protein>
    <recommendedName>
        <fullName evidence="8">RTA1 domain protein</fullName>
    </recommendedName>
</protein>
<accession>A0A5M9K9J9</accession>
<feature type="transmembrane region" description="Helical" evidence="5">
    <location>
        <begin position="135"/>
        <end position="157"/>
    </location>
</feature>
<evidence type="ECO:0000256" key="4">
    <source>
        <dbReference type="ARBA" id="ARBA00023136"/>
    </source>
</evidence>
<keyword evidence="2 5" id="KW-0812">Transmembrane</keyword>
<dbReference type="PANTHER" id="PTHR31465">
    <property type="entry name" value="PROTEIN RTA1-RELATED"/>
    <property type="match status" value="1"/>
</dbReference>
<evidence type="ECO:0008006" key="8">
    <source>
        <dbReference type="Google" id="ProtNLM"/>
    </source>
</evidence>